<organism evidence="1 2">
    <name type="scientific">Scortum barcoo</name>
    <name type="common">barcoo grunter</name>
    <dbReference type="NCBI Taxonomy" id="214431"/>
    <lineage>
        <taxon>Eukaryota</taxon>
        <taxon>Metazoa</taxon>
        <taxon>Chordata</taxon>
        <taxon>Craniata</taxon>
        <taxon>Vertebrata</taxon>
        <taxon>Euteleostomi</taxon>
        <taxon>Actinopterygii</taxon>
        <taxon>Neopterygii</taxon>
        <taxon>Teleostei</taxon>
        <taxon>Neoteleostei</taxon>
        <taxon>Acanthomorphata</taxon>
        <taxon>Eupercaria</taxon>
        <taxon>Centrarchiformes</taxon>
        <taxon>Terapontoidei</taxon>
        <taxon>Terapontidae</taxon>
        <taxon>Scortum</taxon>
    </lineage>
</organism>
<comment type="caution">
    <text evidence="1">The sequence shown here is derived from an EMBL/GenBank/DDBJ whole genome shotgun (WGS) entry which is preliminary data.</text>
</comment>
<feature type="non-terminal residue" evidence="1">
    <location>
        <position position="1131"/>
    </location>
</feature>
<dbReference type="EMBL" id="CM041543">
    <property type="protein sequence ID" value="KAI3364316.1"/>
    <property type="molecule type" value="Genomic_DNA"/>
</dbReference>
<reference evidence="1" key="1">
    <citation type="submission" date="2022-04" db="EMBL/GenBank/DDBJ databases">
        <title>Jade perch genome.</title>
        <authorList>
            <person name="Chao B."/>
        </authorList>
    </citation>
    <scope>NUCLEOTIDE SEQUENCE</scope>
    <source>
        <strain evidence="1">CB-2022</strain>
    </source>
</reference>
<name>A0ACB8W8V2_9TELE</name>
<sequence>DPGLMEKRDRKPGYFARLKRRRQLKQSQSDKTVSEQSPTIISCPDVQNDPNKKADLERTTAKLPAGSDDGCKTNNQEKREKRRPPGTVEFIVGPNDSLNSIALKFNITPNKLVQLNKLFSRSVYPGQRLFVPDVNQSEADSKSPSSSDPPVTNGLSESASHDGVSSCMSAKSIRRELSPNSEDESPATVKFIKMSCKYFTDGMGVVGGVLIVTPNNIMFDPHKSDPLVIEHGCEEYGLICPMEEVVSVALYDDVSRMKLKDALPSPGEWEQLPSERDLNPFSRYEALDPKRPIVLDDIESTLSETGSTEGEQTEMSPSDEGFTELEPTVNGSTEEAEGTSSKTPNIISRDQQKVGPSSLGGGDLQVKSMLSQTKGKLDDEEDEGVAQNSSIEDGESIQSSSETEKQGDSHEKPASQEVTETKDMKPKGTQELLNDTHDKIIAAPVDQNRKLSLEEASEVNGNSSPKRQSPDGPAGGAELSEEERRRKNYEAEVKTWLLERMQAPIEDMLFSSEEKSKNPPMFLCFKVGKPMRKSFTYGITSSPAHLFGGSGKQPEYWFAVPQERVDHLYAFFVQWSPDVYGKDAREQGFVVVEKDELDMIDNFFSDPASCSWEIITIDEAKRRQSFGSCDGDLSVDALPVLSDTSDLLQDTHIEKLACRLPARVQGYPWRLAYSTEKHGTSLKTLYRNLADVDSPVLLVIKDMDNQIFGAFSTHPFRVSEHCYGTGETFLYSFCPEIKVYRWTGENSYFVKGNTDSLQMGGGGGQLGLWLDAELYRGTTTKCATFNNQPLSAQQDFNIHSLEVWTFDGLIVSCYFIVILIQRQGRRVQEEDICVHVTGNMEINNSDSSEETSDTCIFCLIASGQDKDTEVIKKVKICVFPFFHLHPKQNKELVCFRDIDPAAPHHYLVVPVQHIHSCFSLHRGHIGLVKRMAEMGKTVLHDQGITDVTEMRLGFHQPPYTSVDHLHLHVLAPTSQISKYLEYKFIPGSQRFIIGDSCSETRPDFVQTVSEGVTVHSVLMGTQDASETEDCPFCQIANNQTDTEVLLSDEELLCFRDVKPGAAHHYLVVPRTHIDNCKSLQREDVALVERMVEMGRSVLEKNKVSDLDDVRMGFHLPPFSSVPHLHLHALAP</sequence>
<evidence type="ECO:0000313" key="2">
    <source>
        <dbReference type="Proteomes" id="UP000831701"/>
    </source>
</evidence>
<keyword evidence="2" id="KW-1185">Reference proteome</keyword>
<feature type="non-terminal residue" evidence="1">
    <location>
        <position position="1"/>
    </location>
</feature>
<accession>A0ACB8W8V2</accession>
<evidence type="ECO:0000313" key="1">
    <source>
        <dbReference type="EMBL" id="KAI3364316.1"/>
    </source>
</evidence>
<protein>
    <submittedName>
        <fullName evidence="1">Uncharacterized protein</fullName>
    </submittedName>
</protein>
<gene>
    <name evidence="1" type="ORF">L3Q82_011114</name>
</gene>
<dbReference type="Proteomes" id="UP000831701">
    <property type="component" value="Chromosome 13"/>
</dbReference>
<proteinExistence type="predicted"/>